<dbReference type="RefSeq" id="WP_312550145.1">
    <property type="nucleotide sequence ID" value="NZ_JBHRVV010000001.1"/>
</dbReference>
<proteinExistence type="predicted"/>
<gene>
    <name evidence="1" type="ORF">ACFOPH_14740</name>
</gene>
<dbReference type="Proteomes" id="UP001595665">
    <property type="component" value="Unassembled WGS sequence"/>
</dbReference>
<comment type="caution">
    <text evidence="1">The sequence shown here is derived from an EMBL/GenBank/DDBJ whole genome shotgun (WGS) entry which is preliminary data.</text>
</comment>
<organism evidence="1 2">
    <name type="scientific">Massilia haematophila</name>
    <dbReference type="NCBI Taxonomy" id="457923"/>
    <lineage>
        <taxon>Bacteria</taxon>
        <taxon>Pseudomonadati</taxon>
        <taxon>Pseudomonadota</taxon>
        <taxon>Betaproteobacteria</taxon>
        <taxon>Burkholderiales</taxon>
        <taxon>Oxalobacteraceae</taxon>
        <taxon>Telluria group</taxon>
        <taxon>Massilia</taxon>
    </lineage>
</organism>
<dbReference type="EMBL" id="JBHRVV010000001">
    <property type="protein sequence ID" value="MFC3459491.1"/>
    <property type="molecule type" value="Genomic_DNA"/>
</dbReference>
<name>A0ABV7PJU5_9BURK</name>
<sequence length="125" mass="13264">MHLLTQELDDACAALARILLAGTQGASQDILETVTHRLAQEATQHAEYVELLGRDPNMVTRAVIYLSDTHAHPELGSDTGWFRPMLACLLELAAPSLALSGAGARFLGDVEEGVAQSIADNAGAR</sequence>
<evidence type="ECO:0000313" key="2">
    <source>
        <dbReference type="Proteomes" id="UP001595665"/>
    </source>
</evidence>
<reference evidence="2" key="1">
    <citation type="journal article" date="2019" name="Int. J. Syst. Evol. Microbiol.">
        <title>The Global Catalogue of Microorganisms (GCM) 10K type strain sequencing project: providing services to taxonomists for standard genome sequencing and annotation.</title>
        <authorList>
            <consortium name="The Broad Institute Genomics Platform"/>
            <consortium name="The Broad Institute Genome Sequencing Center for Infectious Disease"/>
            <person name="Wu L."/>
            <person name="Ma J."/>
        </authorList>
    </citation>
    <scope>NUCLEOTIDE SEQUENCE [LARGE SCALE GENOMIC DNA]</scope>
    <source>
        <strain evidence="2">CCM 7480</strain>
    </source>
</reference>
<keyword evidence="2" id="KW-1185">Reference proteome</keyword>
<accession>A0ABV7PJU5</accession>
<evidence type="ECO:0000313" key="1">
    <source>
        <dbReference type="EMBL" id="MFC3459491.1"/>
    </source>
</evidence>
<protein>
    <submittedName>
        <fullName evidence="1">Uncharacterized protein</fullName>
    </submittedName>
</protein>